<dbReference type="InterPro" id="IPR036691">
    <property type="entry name" value="Endo/exonu/phosph_ase_sf"/>
</dbReference>
<comment type="similarity">
    <text evidence="1">Belongs to the inositol polyphosphate 5-phosphatase family.</text>
</comment>
<dbReference type="SMART" id="SM00128">
    <property type="entry name" value="IPPc"/>
    <property type="match status" value="1"/>
</dbReference>
<dbReference type="GO" id="GO:0004439">
    <property type="term" value="F:phosphatidylinositol-4,5-bisphosphate 5-phosphatase activity"/>
    <property type="evidence" value="ECO:0007669"/>
    <property type="project" value="TreeGrafter"/>
</dbReference>
<dbReference type="SUPFAM" id="SSF56219">
    <property type="entry name" value="DNase I-like"/>
    <property type="match status" value="1"/>
</dbReference>
<sequence length="608" mass="63598">MASAAQQTHRAGHVVVHCATWNVGNKQPTRASMDAWLASARTADVVAVAAQEAHFTTRDSSASASSSSSSSSQTGKRRVSFTESIGATLGKTGGRLLGAIGGGLAGGLMAGPAAPVGALMGAAAGFYSGGEVAGEEESRVAWFNAVHASLGGGQEFDELCRETLLQMRLQVFVRRRSAAGLVQGKCESSYAATGLLGVVGNKGGIAARVMIHNTSIMFVACHLAAHEGAEYRAHRLSNLREILSTATALGPLAVELGGDGHLCSSYTFLMGDLNFRLHESTLNAALDEAGMKDASGTAWDRTSAIAIRGTASQRAALFRAGDELLQCMATGSCLQGFAEAPAAFAPTFKLLKDGSGYNPKRLPAWTDRVLCHSLPGVRQNLKVRRYSSVLVPDTTSDHMPVVCSFEVPLAGSSASGERPSRVVVRLRDCSATFRLTSEIMSSMGGSTGGGYFAWLVYAVDMNVPHPEALLGIWPCAASRKLPQTTQTWDGEMPGMGLPICGGVPACESKHLLLSLCWYASWPPHEKGGTVASARRAAAAASTTASMITSATRTLGGTSATCFRLCSSMLSLRSAYEDRGQWANFTSTLSQSGEVHGTCSGKVSLSDRT</sequence>
<evidence type="ECO:0000259" key="3">
    <source>
        <dbReference type="SMART" id="SM00128"/>
    </source>
</evidence>
<evidence type="ECO:0000256" key="1">
    <source>
        <dbReference type="ARBA" id="ARBA00010768"/>
    </source>
</evidence>
<comment type="caution">
    <text evidence="4">The sequence shown here is derived from an EMBL/GenBank/DDBJ whole genome shotgun (WGS) entry which is preliminary data.</text>
</comment>
<dbReference type="Gene3D" id="3.60.10.10">
    <property type="entry name" value="Endonuclease/exonuclease/phosphatase"/>
    <property type="match status" value="1"/>
</dbReference>
<evidence type="ECO:0000256" key="2">
    <source>
        <dbReference type="SAM" id="MobiDB-lite"/>
    </source>
</evidence>
<dbReference type="InterPro" id="IPR046985">
    <property type="entry name" value="IP5"/>
</dbReference>
<evidence type="ECO:0000313" key="5">
    <source>
        <dbReference type="Proteomes" id="UP000660262"/>
    </source>
</evidence>
<dbReference type="OrthoDB" id="62798at2759"/>
<dbReference type="GO" id="GO:0046856">
    <property type="term" value="P:phosphatidylinositol dephosphorylation"/>
    <property type="evidence" value="ECO:0007669"/>
    <property type="project" value="InterPro"/>
</dbReference>
<organism evidence="4 5">
    <name type="scientific">Pycnococcus provasolii</name>
    <dbReference type="NCBI Taxonomy" id="41880"/>
    <lineage>
        <taxon>Eukaryota</taxon>
        <taxon>Viridiplantae</taxon>
        <taxon>Chlorophyta</taxon>
        <taxon>Pseudoscourfieldiophyceae</taxon>
        <taxon>Pseudoscourfieldiales</taxon>
        <taxon>Pycnococcaceae</taxon>
        <taxon>Pycnococcus</taxon>
    </lineage>
</organism>
<dbReference type="Proteomes" id="UP000660262">
    <property type="component" value="Unassembled WGS sequence"/>
</dbReference>
<feature type="region of interest" description="Disordered" evidence="2">
    <location>
        <begin position="57"/>
        <end position="79"/>
    </location>
</feature>
<protein>
    <recommendedName>
        <fullName evidence="3">Inositol polyphosphate-related phosphatase domain-containing protein</fullName>
    </recommendedName>
</protein>
<dbReference type="EMBL" id="BNJQ01000036">
    <property type="protein sequence ID" value="GHP11828.1"/>
    <property type="molecule type" value="Genomic_DNA"/>
</dbReference>
<dbReference type="AlphaFoldDB" id="A0A830HXU3"/>
<proteinExistence type="inferred from homology"/>
<evidence type="ECO:0000313" key="4">
    <source>
        <dbReference type="EMBL" id="GHP11828.1"/>
    </source>
</evidence>
<keyword evidence="5" id="KW-1185">Reference proteome</keyword>
<dbReference type="Pfam" id="PF22669">
    <property type="entry name" value="Exo_endo_phos2"/>
    <property type="match status" value="1"/>
</dbReference>
<dbReference type="InterPro" id="IPR000300">
    <property type="entry name" value="IPPc"/>
</dbReference>
<accession>A0A830HXU3</accession>
<reference evidence="4" key="1">
    <citation type="submission" date="2020-10" db="EMBL/GenBank/DDBJ databases">
        <title>Unveiling of a novel bifunctional photoreceptor, Dualchrome1, isolated from a cosmopolitan green alga.</title>
        <authorList>
            <person name="Suzuki S."/>
            <person name="Kawachi M."/>
        </authorList>
    </citation>
    <scope>NUCLEOTIDE SEQUENCE</scope>
    <source>
        <strain evidence="4">NIES 2893</strain>
    </source>
</reference>
<feature type="compositionally biased region" description="Low complexity" evidence="2">
    <location>
        <begin position="60"/>
        <end position="72"/>
    </location>
</feature>
<gene>
    <name evidence="4" type="ORF">PPROV_001055500</name>
</gene>
<name>A0A830HXU3_9CHLO</name>
<dbReference type="PANTHER" id="PTHR11200">
    <property type="entry name" value="INOSITOL 5-PHOSPHATASE"/>
    <property type="match status" value="1"/>
</dbReference>
<feature type="domain" description="Inositol polyphosphate-related phosphatase" evidence="3">
    <location>
        <begin position="105"/>
        <end position="413"/>
    </location>
</feature>